<organism evidence="2 3">
    <name type="scientific">Roseibium salinum</name>
    <dbReference type="NCBI Taxonomy" id="1604349"/>
    <lineage>
        <taxon>Bacteria</taxon>
        <taxon>Pseudomonadati</taxon>
        <taxon>Pseudomonadota</taxon>
        <taxon>Alphaproteobacteria</taxon>
        <taxon>Hyphomicrobiales</taxon>
        <taxon>Stappiaceae</taxon>
        <taxon>Roseibium</taxon>
    </lineage>
</organism>
<dbReference type="InterPro" id="IPR050135">
    <property type="entry name" value="dGTPase-like"/>
</dbReference>
<dbReference type="InterPro" id="IPR003607">
    <property type="entry name" value="HD/PDEase_dom"/>
</dbReference>
<dbReference type="InterPro" id="IPR045509">
    <property type="entry name" value="HD_assoc_2"/>
</dbReference>
<dbReference type="PANTHER" id="PTHR11373:SF4">
    <property type="entry name" value="DEOXYNUCLEOSIDE TRIPHOSPHATE TRIPHOSPHOHYDROLASE SAMHD1"/>
    <property type="match status" value="1"/>
</dbReference>
<dbReference type="Proteomes" id="UP001300261">
    <property type="component" value="Unassembled WGS sequence"/>
</dbReference>
<dbReference type="InterPro" id="IPR006674">
    <property type="entry name" value="HD_domain"/>
</dbReference>
<accession>A0ABT3R2R3</accession>
<protein>
    <submittedName>
        <fullName evidence="2">HD domain-containing protein</fullName>
    </submittedName>
</protein>
<sequence length="532" mass="60052">MFVLIHEDIQLLPPESSNNADFIKCRRHTQAHVGYHTLNFSTDNCCLNSQSANQKWWTRNESRISSPMTVQRIRDPLHNLIEFKADSELENNLWRVLQTRPFQRLRRVKQLGFSELVYPGASHTRFAHSVGVFHTARQLMEVVRSAGPRKDSRENCALAAALVHDLGHGPFSHAFETVGKRLSLKLADHEHVSDLLIRDGEVADILNEMGSGFAIDVADMVKKEGKITVHNAVVSSQFDADRLDYMRRDRLMSGSQHAAIDFEWLIANLEIASIPTGVDDEQTGTVDTFVIGPKAIHAAEAYVLGLFQLYPTVYFHKTTRGAEKIFTELLIRIVHLTRDESIEQIGLPVQHPLVQFARDPENLDIALCLDDSVVWGALSLMAEAKDNLIRSFALRLRDRKLFKCVDIRARISHEFDPESTGDIEKKAKIETCCAKVNEKLTEWNQRESGEIHRILVDEAERSPYKDGAGSIGPTERINVRTDGGKLVDLKQRSRVVANLDEFKLFRAYHDPGDLDALSTINAIIQGEVQACH</sequence>
<name>A0ABT3R2R3_9HYPH</name>
<dbReference type="SMART" id="SM00471">
    <property type="entry name" value="HDc"/>
    <property type="match status" value="1"/>
</dbReference>
<dbReference type="CDD" id="cd00077">
    <property type="entry name" value="HDc"/>
    <property type="match status" value="1"/>
</dbReference>
<evidence type="ECO:0000313" key="3">
    <source>
        <dbReference type="Proteomes" id="UP001300261"/>
    </source>
</evidence>
<dbReference type="RefSeq" id="WP_265963269.1">
    <property type="nucleotide sequence ID" value="NZ_JAPEVI010000003.1"/>
</dbReference>
<dbReference type="Pfam" id="PF19276">
    <property type="entry name" value="HD_assoc_2"/>
    <property type="match status" value="1"/>
</dbReference>
<evidence type="ECO:0000259" key="1">
    <source>
        <dbReference type="SMART" id="SM00471"/>
    </source>
</evidence>
<evidence type="ECO:0000313" key="2">
    <source>
        <dbReference type="EMBL" id="MCX2723493.1"/>
    </source>
</evidence>
<dbReference type="Pfam" id="PF01966">
    <property type="entry name" value="HD"/>
    <property type="match status" value="1"/>
</dbReference>
<proteinExistence type="predicted"/>
<feature type="domain" description="HD/PDEase" evidence="1">
    <location>
        <begin position="121"/>
        <end position="255"/>
    </location>
</feature>
<dbReference type="SUPFAM" id="SSF109604">
    <property type="entry name" value="HD-domain/PDEase-like"/>
    <property type="match status" value="1"/>
</dbReference>
<keyword evidence="3" id="KW-1185">Reference proteome</keyword>
<reference evidence="2 3" key="1">
    <citation type="journal article" date="2016" name="Int. J. Syst. Evol. Microbiol.">
        <title>Labrenzia salina sp. nov., isolated from the rhizosphere of the halophyte Arthrocnemum macrostachyum.</title>
        <authorList>
            <person name="Camacho M."/>
            <person name="Redondo-Gomez S."/>
            <person name="Rodriguez-Llorente I."/>
            <person name="Rohde M."/>
            <person name="Sproer C."/>
            <person name="Schumann P."/>
            <person name="Klenk H.P."/>
            <person name="Montero-Calasanz M.D.C."/>
        </authorList>
    </citation>
    <scope>NUCLEOTIDE SEQUENCE [LARGE SCALE GENOMIC DNA]</scope>
    <source>
        <strain evidence="2 3">DSM 29163</strain>
    </source>
</reference>
<dbReference type="PANTHER" id="PTHR11373">
    <property type="entry name" value="DEOXYNUCLEOSIDE TRIPHOSPHATE TRIPHOSPHOHYDROLASE"/>
    <property type="match status" value="1"/>
</dbReference>
<dbReference type="EMBL" id="JAPEVI010000003">
    <property type="protein sequence ID" value="MCX2723493.1"/>
    <property type="molecule type" value="Genomic_DNA"/>
</dbReference>
<dbReference type="Gene3D" id="1.10.3210.10">
    <property type="entry name" value="Hypothetical protein af1432"/>
    <property type="match status" value="1"/>
</dbReference>
<comment type="caution">
    <text evidence="2">The sequence shown here is derived from an EMBL/GenBank/DDBJ whole genome shotgun (WGS) entry which is preliminary data.</text>
</comment>
<gene>
    <name evidence="2" type="ORF">ON753_14110</name>
</gene>